<dbReference type="PROSITE" id="PS51094">
    <property type="entry name" value="PTS_EIIA_TYPE_2"/>
    <property type="match status" value="1"/>
</dbReference>
<evidence type="ECO:0000256" key="3">
    <source>
        <dbReference type="ARBA" id="ARBA00022448"/>
    </source>
</evidence>
<dbReference type="PANTHER" id="PTHR30181">
    <property type="entry name" value="MANNITOL PERMEASE IIC COMPONENT"/>
    <property type="match status" value="1"/>
</dbReference>
<dbReference type="Proteomes" id="UP000218979">
    <property type="component" value="Unassembled WGS sequence"/>
</dbReference>
<dbReference type="InterPro" id="IPR016152">
    <property type="entry name" value="PTrfase/Anion_transptr"/>
</dbReference>
<evidence type="ECO:0000256" key="2">
    <source>
        <dbReference type="ARBA" id="ARBA00014783"/>
    </source>
</evidence>
<evidence type="ECO:0000259" key="12">
    <source>
        <dbReference type="PROSITE" id="PS51094"/>
    </source>
</evidence>
<evidence type="ECO:0000256" key="8">
    <source>
        <dbReference type="ARBA" id="ARBA00022777"/>
    </source>
</evidence>
<dbReference type="PROSITE" id="PS00372">
    <property type="entry name" value="PTS_EIIA_TYPE_2_HIS"/>
    <property type="match status" value="1"/>
</dbReference>
<dbReference type="CDD" id="cd00211">
    <property type="entry name" value="PTS_IIA_fru"/>
    <property type="match status" value="1"/>
</dbReference>
<keyword evidence="4" id="KW-0597">Phosphoprotein</keyword>
<evidence type="ECO:0000256" key="6">
    <source>
        <dbReference type="ARBA" id="ARBA00022679"/>
    </source>
</evidence>
<gene>
    <name evidence="13" type="ORF">RR45_GL000861</name>
</gene>
<evidence type="ECO:0000256" key="1">
    <source>
        <dbReference type="ARBA" id="ARBA00002434"/>
    </source>
</evidence>
<sequence length="164" mass="17887">MECQVSSFHKVKAQKEVKMKIQTNLIKLGQVFETQEEAIVFCGEQLLAGGYVTADYIPAMIERNRELSVYMGNFIAIPHGTDAAKKEVLKTGITIVQVPRGVNFGNDADSKIATMLFGIAGVGNEHLDLIQKISIFCADVDNVVKLADAQTAEEIADLLNSVEV</sequence>
<organism evidence="13 14">
    <name type="scientific">Pseudolactococcus chungangensis CAU 28 = DSM 22330</name>
    <dbReference type="NCBI Taxonomy" id="1122154"/>
    <lineage>
        <taxon>Bacteria</taxon>
        <taxon>Bacillati</taxon>
        <taxon>Bacillota</taxon>
        <taxon>Bacilli</taxon>
        <taxon>Lactobacillales</taxon>
        <taxon>Streptococcaceae</taxon>
        <taxon>Pseudolactococcus</taxon>
    </lineage>
</organism>
<evidence type="ECO:0000256" key="5">
    <source>
        <dbReference type="ARBA" id="ARBA00022597"/>
    </source>
</evidence>
<evidence type="ECO:0000256" key="4">
    <source>
        <dbReference type="ARBA" id="ARBA00022553"/>
    </source>
</evidence>
<dbReference type="InterPro" id="IPR002178">
    <property type="entry name" value="PTS_EIIA_type-2_dom"/>
</dbReference>
<evidence type="ECO:0000256" key="9">
    <source>
        <dbReference type="ARBA" id="ARBA00029908"/>
    </source>
</evidence>
<evidence type="ECO:0000256" key="10">
    <source>
        <dbReference type="ARBA" id="ARBA00030956"/>
    </source>
</evidence>
<dbReference type="EMBL" id="JXJT01000002">
    <property type="protein sequence ID" value="PCS04546.1"/>
    <property type="molecule type" value="Genomic_DNA"/>
</dbReference>
<accession>A0ABX4IA51</accession>
<evidence type="ECO:0000313" key="13">
    <source>
        <dbReference type="EMBL" id="PCS04546.1"/>
    </source>
</evidence>
<evidence type="ECO:0000313" key="14">
    <source>
        <dbReference type="Proteomes" id="UP000218979"/>
    </source>
</evidence>
<dbReference type="InterPro" id="IPR050893">
    <property type="entry name" value="Sugar_PTS"/>
</dbReference>
<evidence type="ECO:0000256" key="7">
    <source>
        <dbReference type="ARBA" id="ARBA00022683"/>
    </source>
</evidence>
<dbReference type="Pfam" id="PF00359">
    <property type="entry name" value="PTS_EIIA_2"/>
    <property type="match status" value="1"/>
</dbReference>
<keyword evidence="8" id="KW-0418">Kinase</keyword>
<keyword evidence="7" id="KW-0598">Phosphotransferase system</keyword>
<proteinExistence type="predicted"/>
<comment type="caution">
    <text evidence="13">The sequence shown here is derived from an EMBL/GenBank/DDBJ whole genome shotgun (WGS) entry which is preliminary data.</text>
</comment>
<dbReference type="PANTHER" id="PTHR30181:SF2">
    <property type="entry name" value="PTS SYSTEM MANNITOL-SPECIFIC EIICBA COMPONENT"/>
    <property type="match status" value="1"/>
</dbReference>
<feature type="domain" description="PTS EIIA type-2" evidence="12">
    <location>
        <begin position="19"/>
        <end position="162"/>
    </location>
</feature>
<dbReference type="Gene3D" id="3.40.930.10">
    <property type="entry name" value="Mannitol-specific EII, Chain A"/>
    <property type="match status" value="1"/>
</dbReference>
<evidence type="ECO:0000256" key="11">
    <source>
        <dbReference type="ARBA" id="ARBA00030962"/>
    </source>
</evidence>
<keyword evidence="6" id="KW-0808">Transferase</keyword>
<protein>
    <recommendedName>
        <fullName evidence="2">Mannitol-specific phosphotransferase enzyme IIA component</fullName>
    </recommendedName>
    <alternativeName>
        <fullName evidence="10">EIIA</fullName>
    </alternativeName>
    <alternativeName>
        <fullName evidence="11">EIII</fullName>
    </alternativeName>
    <alternativeName>
        <fullName evidence="9">PTS system mannitol-specific EIIA component</fullName>
    </alternativeName>
</protein>
<keyword evidence="14" id="KW-1185">Reference proteome</keyword>
<reference evidence="13 14" key="1">
    <citation type="submission" date="2014-12" db="EMBL/GenBank/DDBJ databases">
        <title>Draft genome sequences of 10 type strains of Lactococcus.</title>
        <authorList>
            <person name="Sun Z."/>
            <person name="Zhong Z."/>
            <person name="Liu W."/>
            <person name="Zhang W."/>
            <person name="Zhang H."/>
        </authorList>
    </citation>
    <scope>NUCLEOTIDE SEQUENCE [LARGE SCALE GENOMIC DNA]</scope>
    <source>
        <strain evidence="13 14">DSM 22330</strain>
    </source>
</reference>
<keyword evidence="5" id="KW-0762">Sugar transport</keyword>
<dbReference type="SUPFAM" id="SSF55804">
    <property type="entry name" value="Phoshotransferase/anion transport protein"/>
    <property type="match status" value="1"/>
</dbReference>
<name>A0ABX4IA51_9LACT</name>
<comment type="function">
    <text evidence="1">The phosphoenolpyruvate-dependent sugar phosphotransferase system (sugar PTS), a major carbohydrate active transport system, catalyzes the phosphorylation of incoming sugar substrates concomitantly with their translocation across the cell membrane. The enzyme II CmtAB PTS system is involved in D-mannitol transport.</text>
</comment>
<keyword evidence="3" id="KW-0813">Transport</keyword>